<dbReference type="PANTHER" id="PTHR11062:SF282">
    <property type="entry name" value="XYLOGLUCAN GALACTOSYLTRANSFERASE GT11-RELATED"/>
    <property type="match status" value="1"/>
</dbReference>
<comment type="subcellular location">
    <subcellularLocation>
        <location evidence="1">Golgi apparatus membrane</location>
        <topology evidence="1">Single-pass type II membrane protein</topology>
    </subcellularLocation>
</comment>
<proteinExistence type="inferred from homology"/>
<dbReference type="OrthoDB" id="1924787at2759"/>
<keyword evidence="3" id="KW-0328">Glycosyltransferase</keyword>
<keyword evidence="4" id="KW-0735">Signal-anchor</keyword>
<keyword evidence="7" id="KW-1133">Transmembrane helix</keyword>
<keyword evidence="10" id="KW-1185">Reference proteome</keyword>
<name>A0A834L657_RHOSS</name>
<feature type="compositionally biased region" description="Basic and acidic residues" evidence="6">
    <location>
        <begin position="118"/>
        <end position="129"/>
    </location>
</feature>
<dbReference type="Pfam" id="PF03016">
    <property type="entry name" value="Exostosin_GT47"/>
    <property type="match status" value="1"/>
</dbReference>
<gene>
    <name evidence="9" type="ORF">RHSIM_Rhsim13G0081600</name>
</gene>
<dbReference type="GO" id="GO:0000139">
    <property type="term" value="C:Golgi membrane"/>
    <property type="evidence" value="ECO:0007669"/>
    <property type="project" value="UniProtKB-SubCell"/>
</dbReference>
<evidence type="ECO:0000259" key="8">
    <source>
        <dbReference type="Pfam" id="PF03016"/>
    </source>
</evidence>
<evidence type="ECO:0000313" key="9">
    <source>
        <dbReference type="EMBL" id="KAF7119427.1"/>
    </source>
</evidence>
<evidence type="ECO:0000256" key="1">
    <source>
        <dbReference type="ARBA" id="ARBA00004323"/>
    </source>
</evidence>
<protein>
    <recommendedName>
        <fullName evidence="8">Exostosin GT47 domain-containing protein</fullName>
    </recommendedName>
</protein>
<dbReference type="AlphaFoldDB" id="A0A834L657"/>
<sequence length="569" mass="65938">MTQRRLVNAKARREKNMESSAIILRCRNHLWLVAFTLFVVWYLLLYVLDWSSLSPITQSHVSIQSGKFNPVDITKTTNEINGMSPSFNRVKDRWNKHGTAEETTNGEKPIKPLGEIVSKNHETGKSSEKPRLSCSGRYIYVHGIPKKFNDGLIDQCQSLDNWTNMCQYMMNKGLGQQLPRDKIFGNTGFYATHQFSLEVIFHNRMKQYDCLTNDSSAASAIFVPYYAGLDVARYLWGSNVSERDSGSLEIYKWLKVQPEWEFMWGRDHFLVAGRITWDFRRGVDEDSAWGNKLMLLPEAKNMTILTIESSPWNSNDFAIPYPTYFHPSNDREVFQWQNRMRKLKRRYLFSFAGAPRPNIGDSIRSEIMSQCQKSRRKCKLLECRNAGNKCLKPGYLMKLFQSSVFCLQPPGDSFTRRSTFDSIVAGCIPVFFHPASAYVQYLWHLPKNYEKYSVLIPEEGVKGNKLSIEAQLEKIPKAKVAAMKEEVVKLIPKVSYADPRSRLETLEDAFDLTVKGVLERVEKLKVQGRNSNFVGDEEYSWKQSFFGTLGNDEWDHYFKRRSKEKYWGK</sequence>
<dbReference type="PANTHER" id="PTHR11062">
    <property type="entry name" value="EXOSTOSIN HEPARAN SULFATE GLYCOSYLTRANSFERASE -RELATED"/>
    <property type="match status" value="1"/>
</dbReference>
<accession>A0A834L657</accession>
<keyword evidence="7" id="KW-0472">Membrane</keyword>
<organism evidence="9 10">
    <name type="scientific">Rhododendron simsii</name>
    <name type="common">Sims's rhododendron</name>
    <dbReference type="NCBI Taxonomy" id="118357"/>
    <lineage>
        <taxon>Eukaryota</taxon>
        <taxon>Viridiplantae</taxon>
        <taxon>Streptophyta</taxon>
        <taxon>Embryophyta</taxon>
        <taxon>Tracheophyta</taxon>
        <taxon>Spermatophyta</taxon>
        <taxon>Magnoliopsida</taxon>
        <taxon>eudicotyledons</taxon>
        <taxon>Gunneridae</taxon>
        <taxon>Pentapetalae</taxon>
        <taxon>asterids</taxon>
        <taxon>Ericales</taxon>
        <taxon>Ericaceae</taxon>
        <taxon>Ericoideae</taxon>
        <taxon>Rhodoreae</taxon>
        <taxon>Rhododendron</taxon>
    </lineage>
</organism>
<keyword evidence="5" id="KW-0333">Golgi apparatus</keyword>
<evidence type="ECO:0000256" key="5">
    <source>
        <dbReference type="ARBA" id="ARBA00023034"/>
    </source>
</evidence>
<feature type="region of interest" description="Disordered" evidence="6">
    <location>
        <begin position="98"/>
        <end position="129"/>
    </location>
</feature>
<reference evidence="9" key="1">
    <citation type="submission" date="2019-11" db="EMBL/GenBank/DDBJ databases">
        <authorList>
            <person name="Liu Y."/>
            <person name="Hou J."/>
            <person name="Li T.-Q."/>
            <person name="Guan C.-H."/>
            <person name="Wu X."/>
            <person name="Wu H.-Z."/>
            <person name="Ling F."/>
            <person name="Zhang R."/>
            <person name="Shi X.-G."/>
            <person name="Ren J.-P."/>
            <person name="Chen E.-F."/>
            <person name="Sun J.-M."/>
        </authorList>
    </citation>
    <scope>NUCLEOTIDE SEQUENCE</scope>
    <source>
        <strain evidence="9">Adult_tree_wgs_1</strain>
        <tissue evidence="9">Leaves</tissue>
    </source>
</reference>
<dbReference type="Proteomes" id="UP000626092">
    <property type="component" value="Unassembled WGS sequence"/>
</dbReference>
<dbReference type="GO" id="GO:0016757">
    <property type="term" value="F:glycosyltransferase activity"/>
    <property type="evidence" value="ECO:0007669"/>
    <property type="project" value="UniProtKB-KW"/>
</dbReference>
<comment type="caution">
    <text evidence="9">The sequence shown here is derived from an EMBL/GenBank/DDBJ whole genome shotgun (WGS) entry which is preliminary data.</text>
</comment>
<evidence type="ECO:0000256" key="3">
    <source>
        <dbReference type="ARBA" id="ARBA00022676"/>
    </source>
</evidence>
<comment type="similarity">
    <text evidence="2">Belongs to the glycosyltransferase 47 family.</text>
</comment>
<feature type="domain" description="Exostosin GT47" evidence="8">
    <location>
        <begin position="133"/>
        <end position="463"/>
    </location>
</feature>
<evidence type="ECO:0000256" key="4">
    <source>
        <dbReference type="ARBA" id="ARBA00022968"/>
    </source>
</evidence>
<evidence type="ECO:0000256" key="2">
    <source>
        <dbReference type="ARBA" id="ARBA00010271"/>
    </source>
</evidence>
<evidence type="ECO:0000256" key="6">
    <source>
        <dbReference type="SAM" id="MobiDB-lite"/>
    </source>
</evidence>
<keyword evidence="3" id="KW-0808">Transferase</keyword>
<dbReference type="InterPro" id="IPR040911">
    <property type="entry name" value="Exostosin_GT47"/>
</dbReference>
<keyword evidence="7" id="KW-0812">Transmembrane</keyword>
<dbReference type="InterPro" id="IPR004263">
    <property type="entry name" value="Exostosin"/>
</dbReference>
<feature type="transmembrane region" description="Helical" evidence="7">
    <location>
        <begin position="30"/>
        <end position="48"/>
    </location>
</feature>
<evidence type="ECO:0000256" key="7">
    <source>
        <dbReference type="SAM" id="Phobius"/>
    </source>
</evidence>
<evidence type="ECO:0000313" key="10">
    <source>
        <dbReference type="Proteomes" id="UP000626092"/>
    </source>
</evidence>
<dbReference type="EMBL" id="WJXA01000013">
    <property type="protein sequence ID" value="KAF7119427.1"/>
    <property type="molecule type" value="Genomic_DNA"/>
</dbReference>